<organism evidence="1 2">
    <name type="scientific">Clostridium tagluense</name>
    <dbReference type="NCBI Taxonomy" id="360422"/>
    <lineage>
        <taxon>Bacteria</taxon>
        <taxon>Bacillati</taxon>
        <taxon>Bacillota</taxon>
        <taxon>Clostridia</taxon>
        <taxon>Eubacteriales</taxon>
        <taxon>Clostridiaceae</taxon>
        <taxon>Clostridium</taxon>
    </lineage>
</organism>
<comment type="caution">
    <text evidence="1">The sequence shown here is derived from an EMBL/GenBank/DDBJ whole genome shotgun (WGS) entry which is preliminary data.</text>
</comment>
<protein>
    <submittedName>
        <fullName evidence="1">Uncharacterized protein</fullName>
    </submittedName>
</protein>
<sequence>MRIISENNLCTNRPYINLKKLPIKSSLRVGEITGAGFKSTYIINQDTQNLSTNENYTIEFSNGIEKITLDTALLNERLLVEVNYLSKTSNKSTKFKIYLVLDCIKYALPFSSFEDIYDNCMNILARELHGKEELTYIKESFKSLENDEISVNVELNLERLKEFKDRVNYKRNIDYFVVNNISSTTSKYDINTKPKKILASNILKVLRYDYATRLYRIVEPIDNMTKIKLYETDIICDLGELNFPTVSIYTEYGLGKLLDVKNNVIPNTNSLPLFANILDLGLEVLN</sequence>
<proteinExistence type="predicted"/>
<reference evidence="1 2" key="1">
    <citation type="submission" date="2018-11" db="EMBL/GenBank/DDBJ databases">
        <title>Genome sequencing and assembly of Clostridium tagluense strain A121.</title>
        <authorList>
            <person name="Murakami T."/>
            <person name="Segawa T."/>
            <person name="Shcherbakova V.A."/>
            <person name="Mori H."/>
            <person name="Yoshimura Y."/>
        </authorList>
    </citation>
    <scope>NUCLEOTIDE SEQUENCE [LARGE SCALE GENOMIC DNA]</scope>
    <source>
        <strain evidence="1 2">A121</strain>
    </source>
</reference>
<evidence type="ECO:0000313" key="1">
    <source>
        <dbReference type="EMBL" id="GCD09235.1"/>
    </source>
</evidence>
<dbReference type="OrthoDB" id="1890084at2"/>
<name>A0A401UI64_9CLOT</name>
<dbReference type="RefSeq" id="WP_124998456.1">
    <property type="nucleotide sequence ID" value="NZ_BHYK01000004.1"/>
</dbReference>
<accession>A0A401UI64</accession>
<dbReference type="EMBL" id="BHYK01000004">
    <property type="protein sequence ID" value="GCD09235.1"/>
    <property type="molecule type" value="Genomic_DNA"/>
</dbReference>
<evidence type="ECO:0000313" key="2">
    <source>
        <dbReference type="Proteomes" id="UP000287872"/>
    </source>
</evidence>
<dbReference type="AlphaFoldDB" id="A0A401UI64"/>
<gene>
    <name evidence="1" type="ORF">Ctaglu_08580</name>
</gene>
<dbReference type="Proteomes" id="UP000287872">
    <property type="component" value="Unassembled WGS sequence"/>
</dbReference>
<keyword evidence="2" id="KW-1185">Reference proteome</keyword>